<dbReference type="Proteomes" id="UP001642360">
    <property type="component" value="Unassembled WGS sequence"/>
</dbReference>
<keyword evidence="4" id="KW-1185">Reference proteome</keyword>
<evidence type="ECO:0000313" key="4">
    <source>
        <dbReference type="Proteomes" id="UP001642360"/>
    </source>
</evidence>
<feature type="coiled-coil region" evidence="1">
    <location>
        <begin position="148"/>
        <end position="175"/>
    </location>
</feature>
<dbReference type="EMBL" id="CAUOFW020001694">
    <property type="protein sequence ID" value="CAK9147543.1"/>
    <property type="molecule type" value="Genomic_DNA"/>
</dbReference>
<accession>A0ABC8RRC5</accession>
<evidence type="ECO:0000256" key="2">
    <source>
        <dbReference type="SAM" id="MobiDB-lite"/>
    </source>
</evidence>
<feature type="region of interest" description="Disordered" evidence="2">
    <location>
        <begin position="31"/>
        <end position="54"/>
    </location>
</feature>
<evidence type="ECO:0000313" key="3">
    <source>
        <dbReference type="EMBL" id="CAK9147543.1"/>
    </source>
</evidence>
<proteinExistence type="predicted"/>
<reference evidence="3 4" key="1">
    <citation type="submission" date="2024-02" db="EMBL/GenBank/DDBJ databases">
        <authorList>
            <person name="Vignale AGUSTIN F."/>
            <person name="Sosa J E."/>
            <person name="Modenutti C."/>
        </authorList>
    </citation>
    <scope>NUCLEOTIDE SEQUENCE [LARGE SCALE GENOMIC DNA]</scope>
</reference>
<dbReference type="AlphaFoldDB" id="A0ABC8RRC5"/>
<protein>
    <submittedName>
        <fullName evidence="3">Uncharacterized protein</fullName>
    </submittedName>
</protein>
<feature type="compositionally biased region" description="Polar residues" evidence="2">
    <location>
        <begin position="31"/>
        <end position="49"/>
    </location>
</feature>
<gene>
    <name evidence="3" type="ORF">ILEXP_LOCUS15449</name>
</gene>
<keyword evidence="1" id="KW-0175">Coiled coil</keyword>
<comment type="caution">
    <text evidence="3">The sequence shown here is derived from an EMBL/GenBank/DDBJ whole genome shotgun (WGS) entry which is preliminary data.</text>
</comment>
<organism evidence="3 4">
    <name type="scientific">Ilex paraguariensis</name>
    <name type="common">yerba mate</name>
    <dbReference type="NCBI Taxonomy" id="185542"/>
    <lineage>
        <taxon>Eukaryota</taxon>
        <taxon>Viridiplantae</taxon>
        <taxon>Streptophyta</taxon>
        <taxon>Embryophyta</taxon>
        <taxon>Tracheophyta</taxon>
        <taxon>Spermatophyta</taxon>
        <taxon>Magnoliopsida</taxon>
        <taxon>eudicotyledons</taxon>
        <taxon>Gunneridae</taxon>
        <taxon>Pentapetalae</taxon>
        <taxon>asterids</taxon>
        <taxon>campanulids</taxon>
        <taxon>Aquifoliales</taxon>
        <taxon>Aquifoliaceae</taxon>
        <taxon>Ilex</taxon>
    </lineage>
</organism>
<sequence length="180" mass="19691">MNFQEQVEDAYPNLDLDSFVPHLGAKKTAKVSTGATTEVASVGKETSNGPMGRGMEVGTEKAGAKMVGTKVFWAEEFGTFPKPAVLPIAVHNPPLLLLNVDSSQSRTCEDTATFSRKCRWGVLSSRSSNSSSSEMGLTAIELKFLIGKARLEKQLFEVEKEQDELRAENVRLREVISVLK</sequence>
<name>A0ABC8RRC5_9AQUA</name>
<evidence type="ECO:0000256" key="1">
    <source>
        <dbReference type="SAM" id="Coils"/>
    </source>
</evidence>